<accession>A0ACC0B938</accession>
<comment type="caution">
    <text evidence="1">The sequence shown here is derived from an EMBL/GenBank/DDBJ whole genome shotgun (WGS) entry which is preliminary data.</text>
</comment>
<sequence>MAITKAKNRVILVACPLEGHMTPMIQLGSMLHSKGFSITVAHTEFNSPNPQNHPDFTFLKLPENLAAGTDTSFFNLLPILFAINNNCKDALHNYLDRMMKNQENEGTVACVIYDTLMYFADSVAFELKIPSLIFRNTNAAYLRSLRVNLQLYNEKTDLLPASRLLDPVPGLDPLRFRDLPNPLDVPVPEIVMQFQVNLIETRSSLAYIWNTSDELEDSDLTDLKQHYQQVKFFSIGPFHKMVPPKSTTLLEEDKTCIDWLNKQAENSVVYISLGSLAMMDGKDLIEMAWGLANSKQPFLWVIRPGSIKGSKWIENLPEDFEEKIENRGRIVKWAPQREVLSHKAVGAFWSHCGWNSTLEGICEGLPIICRPIFADQKVNARYLSHVWKMGILLENFSENRETIEKCIRKVMVDEEGKEMRKNALNLKGKLDACVSHGGTSSKSLNDLSDFIHSLTTK</sequence>
<reference evidence="2" key="1">
    <citation type="journal article" date="2023" name="Nat. Plants">
        <title>Single-cell RNA sequencing provides a high-resolution roadmap for understanding the multicellular compartmentation of specialized metabolism.</title>
        <authorList>
            <person name="Sun S."/>
            <person name="Shen X."/>
            <person name="Li Y."/>
            <person name="Li Y."/>
            <person name="Wang S."/>
            <person name="Li R."/>
            <person name="Zhang H."/>
            <person name="Shen G."/>
            <person name="Guo B."/>
            <person name="Wei J."/>
            <person name="Xu J."/>
            <person name="St-Pierre B."/>
            <person name="Chen S."/>
            <person name="Sun C."/>
        </authorList>
    </citation>
    <scope>NUCLEOTIDE SEQUENCE [LARGE SCALE GENOMIC DNA]</scope>
</reference>
<name>A0ACC0B938_CATRO</name>
<organism evidence="1 2">
    <name type="scientific">Catharanthus roseus</name>
    <name type="common">Madagascar periwinkle</name>
    <name type="synonym">Vinca rosea</name>
    <dbReference type="NCBI Taxonomy" id="4058"/>
    <lineage>
        <taxon>Eukaryota</taxon>
        <taxon>Viridiplantae</taxon>
        <taxon>Streptophyta</taxon>
        <taxon>Embryophyta</taxon>
        <taxon>Tracheophyta</taxon>
        <taxon>Spermatophyta</taxon>
        <taxon>Magnoliopsida</taxon>
        <taxon>eudicotyledons</taxon>
        <taxon>Gunneridae</taxon>
        <taxon>Pentapetalae</taxon>
        <taxon>asterids</taxon>
        <taxon>lamiids</taxon>
        <taxon>Gentianales</taxon>
        <taxon>Apocynaceae</taxon>
        <taxon>Rauvolfioideae</taxon>
        <taxon>Vinceae</taxon>
        <taxon>Catharanthinae</taxon>
        <taxon>Catharanthus</taxon>
    </lineage>
</organism>
<proteinExistence type="predicted"/>
<evidence type="ECO:0000313" key="2">
    <source>
        <dbReference type="Proteomes" id="UP001060085"/>
    </source>
</evidence>
<gene>
    <name evidence="1" type="ORF">M9H77_18997</name>
</gene>
<evidence type="ECO:0000313" key="1">
    <source>
        <dbReference type="EMBL" id="KAI5669144.1"/>
    </source>
</evidence>
<keyword evidence="2" id="KW-1185">Reference proteome</keyword>
<protein>
    <submittedName>
        <fullName evidence="1">Uncharacterized protein</fullName>
    </submittedName>
</protein>
<dbReference type="Proteomes" id="UP001060085">
    <property type="component" value="Linkage Group LG04"/>
</dbReference>
<dbReference type="EMBL" id="CM044704">
    <property type="protein sequence ID" value="KAI5669144.1"/>
    <property type="molecule type" value="Genomic_DNA"/>
</dbReference>